<dbReference type="PANTHER" id="PTHR43346">
    <property type="entry name" value="LIGAND BINDING DOMAIN PROTEIN, PUTATIVE (AFU_ORTHOLOGUE AFUA_6G14370)-RELATED"/>
    <property type="match status" value="1"/>
</dbReference>
<accession>W1N0S7</accession>
<dbReference type="STRING" id="1178482.AR456_00690"/>
<dbReference type="InterPro" id="IPR014710">
    <property type="entry name" value="RmlC-like_jellyroll"/>
</dbReference>
<dbReference type="Gene3D" id="2.60.120.10">
    <property type="entry name" value="Jelly Rolls"/>
    <property type="match status" value="1"/>
</dbReference>
<dbReference type="KEGG" id="hhu:AR456_00690"/>
<dbReference type="EMBL" id="AVBC01000056">
    <property type="protein sequence ID" value="ERL49197.1"/>
    <property type="molecule type" value="Genomic_DNA"/>
</dbReference>
<evidence type="ECO:0000259" key="1">
    <source>
        <dbReference type="Pfam" id="PF07883"/>
    </source>
</evidence>
<proteinExistence type="predicted"/>
<keyword evidence="3" id="KW-1185">Reference proteome</keyword>
<dbReference type="AlphaFoldDB" id="W1N0S7"/>
<organism evidence="2 3">
    <name type="scientific">Halomonas huangheensis</name>
    <dbReference type="NCBI Taxonomy" id="1178482"/>
    <lineage>
        <taxon>Bacteria</taxon>
        <taxon>Pseudomonadati</taxon>
        <taxon>Pseudomonadota</taxon>
        <taxon>Gammaproteobacteria</taxon>
        <taxon>Oceanospirillales</taxon>
        <taxon>Halomonadaceae</taxon>
        <taxon>Halomonas</taxon>
    </lineage>
</organism>
<dbReference type="SUPFAM" id="SSF51182">
    <property type="entry name" value="RmlC-like cupins"/>
    <property type="match status" value="1"/>
</dbReference>
<dbReference type="InterPro" id="IPR013096">
    <property type="entry name" value="Cupin_2"/>
</dbReference>
<dbReference type="OrthoDB" id="1973590at2"/>
<evidence type="ECO:0000313" key="3">
    <source>
        <dbReference type="Proteomes" id="UP000019113"/>
    </source>
</evidence>
<dbReference type="Pfam" id="PF07883">
    <property type="entry name" value="Cupin_2"/>
    <property type="match status" value="1"/>
</dbReference>
<dbReference type="RefSeq" id="WP_021821101.1">
    <property type="nucleotide sequence ID" value="NZ_AVBC01000056.1"/>
</dbReference>
<name>W1N0S7_9GAMM</name>
<dbReference type="eggNOG" id="COG0662">
    <property type="taxonomic scope" value="Bacteria"/>
</dbReference>
<reference evidence="2 3" key="1">
    <citation type="submission" date="2013-08" db="EMBL/GenBank/DDBJ databases">
        <title>draft genome of Halomonas huanghegensis, strain BJGMM-B45T.</title>
        <authorList>
            <person name="Miao C."/>
            <person name="Wan Y."/>
            <person name="Jin W."/>
        </authorList>
    </citation>
    <scope>NUCLEOTIDE SEQUENCE [LARGE SCALE GENOMIC DNA]</scope>
    <source>
        <strain evidence="2 3">BJGMM-B45</strain>
    </source>
</reference>
<dbReference type="Proteomes" id="UP000019113">
    <property type="component" value="Unassembled WGS sequence"/>
</dbReference>
<dbReference type="InterPro" id="IPR052538">
    <property type="entry name" value="Flavonoid_dioxygenase-like"/>
</dbReference>
<evidence type="ECO:0000313" key="2">
    <source>
        <dbReference type="EMBL" id="ERL49197.1"/>
    </source>
</evidence>
<dbReference type="PANTHER" id="PTHR43346:SF1">
    <property type="entry name" value="QUERCETIN 2,3-DIOXYGENASE-RELATED"/>
    <property type="match status" value="1"/>
</dbReference>
<gene>
    <name evidence="2" type="ORF">BJB45_21405</name>
</gene>
<protein>
    <recommendedName>
        <fullName evidence="1">Cupin type-2 domain-containing protein</fullName>
    </recommendedName>
</protein>
<dbReference type="PATRIC" id="fig|1178482.3.peg.4136"/>
<dbReference type="InterPro" id="IPR011051">
    <property type="entry name" value="RmlC_Cupin_sf"/>
</dbReference>
<comment type="caution">
    <text evidence="2">The sequence shown here is derived from an EMBL/GenBank/DDBJ whole genome shotgun (WGS) entry which is preliminary data.</text>
</comment>
<feature type="domain" description="Cupin type-2" evidence="1">
    <location>
        <begin position="53"/>
        <end position="118"/>
    </location>
</feature>
<sequence length="132" mass="14439">MTRTKATALDPSVFFPTEEKAEPYCPSGHTGTVNRRLVSPETGATQMEVLIGRIEPGQGATPHFHPGIDQFCWMLEGRARVTIGDYEQEIGPGESCFFAADMAHTFTATGDKPVCVLICYAPPYGERARIEC</sequence>
<dbReference type="CDD" id="cd02209">
    <property type="entry name" value="cupin_XRE_C"/>
    <property type="match status" value="1"/>
</dbReference>